<dbReference type="Pfam" id="PF04434">
    <property type="entry name" value="SWIM"/>
    <property type="match status" value="1"/>
</dbReference>
<gene>
    <name evidence="9" type="ORF">NCGR_LOCUS49720</name>
</gene>
<dbReference type="EMBL" id="CAJGYO010000013">
    <property type="protein sequence ID" value="CAD6266415.1"/>
    <property type="molecule type" value="Genomic_DNA"/>
</dbReference>
<evidence type="ECO:0000256" key="7">
    <source>
        <dbReference type="SAM" id="MobiDB-lite"/>
    </source>
</evidence>
<keyword evidence="3 5" id="KW-0863">Zinc-finger</keyword>
<dbReference type="InterPro" id="IPR018289">
    <property type="entry name" value="MULE_transposase_dom"/>
</dbReference>
<dbReference type="OrthoDB" id="691737at2759"/>
<dbReference type="InterPro" id="IPR031052">
    <property type="entry name" value="FHY3/FAR1"/>
</dbReference>
<evidence type="ECO:0000256" key="1">
    <source>
        <dbReference type="ARBA" id="ARBA00005889"/>
    </source>
</evidence>
<evidence type="ECO:0000256" key="3">
    <source>
        <dbReference type="ARBA" id="ARBA00022771"/>
    </source>
</evidence>
<accession>A0A811R8F9</accession>
<evidence type="ECO:0000256" key="2">
    <source>
        <dbReference type="ARBA" id="ARBA00022723"/>
    </source>
</evidence>
<feature type="region of interest" description="Disordered" evidence="7">
    <location>
        <begin position="847"/>
        <end position="902"/>
    </location>
</feature>
<dbReference type="GO" id="GO:0005634">
    <property type="term" value="C:nucleus"/>
    <property type="evidence" value="ECO:0007669"/>
    <property type="project" value="UniProtKB-SubCell"/>
</dbReference>
<evidence type="ECO:0000313" key="10">
    <source>
        <dbReference type="Proteomes" id="UP000604825"/>
    </source>
</evidence>
<dbReference type="PROSITE" id="PS50966">
    <property type="entry name" value="ZF_SWIM"/>
    <property type="match status" value="1"/>
</dbReference>
<sequence length="902" mass="101644">MEPRRRTADIRSGRWPESAGFGSMEPSGFGGIGEYLQEQGECTGSMTWFDVSSSCLALMASVIPQDGLTQHSSLASSYNHVSSSNQYQYFTPSTNSNVDQSFSMDCSRKYVEVRPANESDTHLEKLPMQHFEQQIASGYSSSEDYQRESFAEDYSGDESDAVPENQSFEHQIAGEYSSCEDDTCPRIHGDMLVAGLEEDNNNQYYGNKSDTVCLNQPIQDNELDASAEDGPCKPIVRWGTTSPLAHNERIMGAVEEAMRKSNDGTKEHMFLPKVGAVFPSLGDAYQFYNLYSWEVGFSIRKGTNQNGNKKADGTKDRNMQEYRCQRAGKPGSGTKFSTTMCVCPARLRLLRNKNNEYYVSIFVAEHNHELVESCGEKRHLKSHQSIDQATKDMVRCLRENNVSLSKVNCIMGSMSGSMNNLTFSKKRLKTVCSEIAADTFVEMMGGKAPATMLTDQAAAMGAALRQVLKNTKHRWCKWHVLKKLVEMLGHMFNNHKEFYDDFNKVVNHMLSEQEFEDSWAAMVAKYGLSGNPEITRAFESRSMWAKAWFKDIFCARMTSTQCNESANNVLKHFVPRNSPLNLFVQQYNKLVTEQEKADHEEEKNTKQREIQLKFGWPIERHAAKLYTRAAYHLFLEELGRSTAYIVVDSKEASVYKVVHGEGERREKWSKVDFKVSVDEEAGLYDCECGLYNHFGILCCHALLVMVQKGVREIPAIHIMNRWTKSARFKEPTHLLPAEKPSGPATSILKKLQEKRDAVRTTCQVGYESSGSEGFRAGTSGSDVFSDSEGRPLQIVDSRSGVAINLNSIKPPLLNRTMGRPSNVRPKGEAEVRIKSAKIRKKRTRYQASGAVKQSRHCKKCRSNNHDARRCPRNNPLSPVGEENDMCPRNNPLSAVGEENDME</sequence>
<feature type="compositionally biased region" description="Basic and acidic residues" evidence="7">
    <location>
        <begin position="1"/>
        <end position="14"/>
    </location>
</feature>
<keyword evidence="10" id="KW-1185">Reference proteome</keyword>
<dbReference type="PANTHER" id="PTHR31669:SF307">
    <property type="entry name" value="PROTEIN FAR1-RELATED SEQUENCE"/>
    <property type="match status" value="1"/>
</dbReference>
<dbReference type="SMART" id="SM00575">
    <property type="entry name" value="ZnF_PMZ"/>
    <property type="match status" value="1"/>
</dbReference>
<dbReference type="Pfam" id="PF10551">
    <property type="entry name" value="MULE"/>
    <property type="match status" value="1"/>
</dbReference>
<dbReference type="GO" id="GO:0008270">
    <property type="term" value="F:zinc ion binding"/>
    <property type="evidence" value="ECO:0007669"/>
    <property type="project" value="UniProtKB-UniRule"/>
</dbReference>
<evidence type="ECO:0000256" key="6">
    <source>
        <dbReference type="RuleBase" id="RU367018"/>
    </source>
</evidence>
<evidence type="ECO:0000259" key="8">
    <source>
        <dbReference type="PROSITE" id="PS50966"/>
    </source>
</evidence>
<protein>
    <recommendedName>
        <fullName evidence="6">Protein FAR1-RELATED SEQUENCE</fullName>
    </recommendedName>
</protein>
<proteinExistence type="inferred from homology"/>
<feature type="region of interest" description="Disordered" evidence="7">
    <location>
        <begin position="769"/>
        <end position="788"/>
    </location>
</feature>
<evidence type="ECO:0000256" key="4">
    <source>
        <dbReference type="ARBA" id="ARBA00022833"/>
    </source>
</evidence>
<reference evidence="9" key="1">
    <citation type="submission" date="2020-10" db="EMBL/GenBank/DDBJ databases">
        <authorList>
            <person name="Han B."/>
            <person name="Lu T."/>
            <person name="Zhao Q."/>
            <person name="Huang X."/>
            <person name="Zhao Y."/>
        </authorList>
    </citation>
    <scope>NUCLEOTIDE SEQUENCE</scope>
</reference>
<feature type="region of interest" description="Disordered" evidence="7">
    <location>
        <begin position="1"/>
        <end position="23"/>
    </location>
</feature>
<comment type="similarity">
    <text evidence="1 6">Belongs to the FHY3/FAR1 family.</text>
</comment>
<dbReference type="Proteomes" id="UP000604825">
    <property type="component" value="Unassembled WGS sequence"/>
</dbReference>
<dbReference type="GO" id="GO:0006355">
    <property type="term" value="P:regulation of DNA-templated transcription"/>
    <property type="evidence" value="ECO:0007669"/>
    <property type="project" value="UniProtKB-UniRule"/>
</dbReference>
<evidence type="ECO:0000313" key="9">
    <source>
        <dbReference type="EMBL" id="CAD6266415.1"/>
    </source>
</evidence>
<dbReference type="PANTHER" id="PTHR31669">
    <property type="entry name" value="PROTEIN FAR1-RELATED SEQUENCE 10-RELATED"/>
    <property type="match status" value="1"/>
</dbReference>
<keyword evidence="6" id="KW-0539">Nucleus</keyword>
<keyword evidence="2 6" id="KW-0479">Metal-binding</keyword>
<evidence type="ECO:0000256" key="5">
    <source>
        <dbReference type="PROSITE-ProRule" id="PRU00325"/>
    </source>
</evidence>
<dbReference type="InterPro" id="IPR004330">
    <property type="entry name" value="FAR1_DNA_bnd_dom"/>
</dbReference>
<keyword evidence="4 6" id="KW-0862">Zinc</keyword>
<dbReference type="AlphaFoldDB" id="A0A811R8F9"/>
<dbReference type="Pfam" id="PF03101">
    <property type="entry name" value="FAR1"/>
    <property type="match status" value="1"/>
</dbReference>
<comment type="caution">
    <text evidence="9">The sequence shown here is derived from an EMBL/GenBank/DDBJ whole genome shotgun (WGS) entry which is preliminary data.</text>
</comment>
<dbReference type="InterPro" id="IPR007527">
    <property type="entry name" value="Znf_SWIM"/>
</dbReference>
<feature type="region of interest" description="Disordered" evidence="7">
    <location>
        <begin position="139"/>
        <end position="162"/>
    </location>
</feature>
<comment type="function">
    <text evidence="6">Putative transcription activator involved in regulating light control of development.</text>
</comment>
<organism evidence="9 10">
    <name type="scientific">Miscanthus lutarioriparius</name>
    <dbReference type="NCBI Taxonomy" id="422564"/>
    <lineage>
        <taxon>Eukaryota</taxon>
        <taxon>Viridiplantae</taxon>
        <taxon>Streptophyta</taxon>
        <taxon>Embryophyta</taxon>
        <taxon>Tracheophyta</taxon>
        <taxon>Spermatophyta</taxon>
        <taxon>Magnoliopsida</taxon>
        <taxon>Liliopsida</taxon>
        <taxon>Poales</taxon>
        <taxon>Poaceae</taxon>
        <taxon>PACMAD clade</taxon>
        <taxon>Panicoideae</taxon>
        <taxon>Andropogonodae</taxon>
        <taxon>Andropogoneae</taxon>
        <taxon>Saccharinae</taxon>
        <taxon>Miscanthus</taxon>
    </lineage>
</organism>
<name>A0A811R8F9_9POAL</name>
<dbReference type="InterPro" id="IPR006564">
    <property type="entry name" value="Znf_PMZ"/>
</dbReference>
<feature type="compositionally biased region" description="Basic residues" evidence="7">
    <location>
        <begin position="853"/>
        <end position="862"/>
    </location>
</feature>
<feature type="domain" description="SWIM-type" evidence="8">
    <location>
        <begin position="673"/>
        <end position="709"/>
    </location>
</feature>
<comment type="subcellular location">
    <subcellularLocation>
        <location evidence="6">Nucleus</location>
    </subcellularLocation>
</comment>